<dbReference type="EMBL" id="CP076544">
    <property type="protein sequence ID" value="QWS33286.1"/>
    <property type="molecule type" value="Genomic_DNA"/>
</dbReference>
<keyword evidence="2" id="KW-1185">Reference proteome</keyword>
<gene>
    <name evidence="1" type="ORF">KM842_13735</name>
</gene>
<reference evidence="1" key="1">
    <citation type="submission" date="2021-06" db="EMBL/GenBank/DDBJ databases">
        <authorList>
            <person name="Ellington A.J."/>
            <person name="Bryan N.C."/>
            <person name="Christner B.C."/>
            <person name="Reisch C.R."/>
        </authorList>
    </citation>
    <scope>NUCLEOTIDE SEQUENCE</scope>
    <source>
        <strain evidence="1">L6-1</strain>
    </source>
</reference>
<dbReference type="Proteomes" id="UP000681794">
    <property type="component" value="Chromosome"/>
</dbReference>
<name>A0ACD1E3G9_9MICO</name>
<organism evidence="1 2">
    <name type="scientific">Curtobacterium aetherium</name>
    <dbReference type="NCBI Taxonomy" id="2841594"/>
    <lineage>
        <taxon>Bacteria</taxon>
        <taxon>Bacillati</taxon>
        <taxon>Actinomycetota</taxon>
        <taxon>Actinomycetes</taxon>
        <taxon>Micrococcales</taxon>
        <taxon>Microbacteriaceae</taxon>
        <taxon>Curtobacterium</taxon>
    </lineage>
</organism>
<evidence type="ECO:0000313" key="2">
    <source>
        <dbReference type="Proteomes" id="UP000681794"/>
    </source>
</evidence>
<proteinExistence type="predicted"/>
<protein>
    <submittedName>
        <fullName evidence="1">Uncharacterized protein</fullName>
    </submittedName>
</protein>
<sequence>MAIRSVRLAYVVPPVLAVVLAFLGCLQLSQGGLVGVSSVVTVSSGTGAVSNRAVARALEQVAHEHHATIAKTVADRSEPTSRRTALVTDVPGTPGATWLRDGYADFDPGTTTTVRPMSTLDRYDPSGAFEVIGDEQARRATVRALVAAGFETTSERIPFPTRIGLTGGVAGATPLVGVLALGCVTLCLVGTVGAPRRTAVGRLHGQTTLQLVGAELGEARTTVVVVAVGSPVVAAVLWCHDRLAAWPTFATAAVVACAALLVPVLAAHALGTVVACRRPVAAALRGARPPGTLVLVAQAARVPAVLLLVAAVSDLGAAAAVAGSGSTERDRRAAGDTVQVWVTPDPRPGATTQRYWDRIGAFTGAALDRHQALLSAAVEVPTGVGAGTVPAVFVDAGYLRRQDLRTAGGDRITTVGDAVTVWTPAGLDRRALVEALTAWELRGAPDLRPDDVGGGVLGRQQVYTYPGDGTSAPWLSGAVVVVVPEPSRVFSADQLGAWLSTGDVVFSSRAAADAAIAYSGLSVEFSAVVAVGQAAAEQQRGAVTTLGVGVVTTLAAVVVAVVLAALAVVAHHRRHGRRLFVDVAVGRSFVRANALLLAVEAALVVVATVVALDDWWDRRADGTGAVSALDPAAQVAGPAAVGAVLAVLVVTGAALVVTVRSSRAVVRTRGGTS</sequence>
<evidence type="ECO:0000313" key="1">
    <source>
        <dbReference type="EMBL" id="QWS33286.1"/>
    </source>
</evidence>
<accession>A0ACD1E3G9</accession>